<dbReference type="HOGENOM" id="CLU_148504_1_1_6"/>
<sequence>MIKQALMASAVLGLAACAQPAQHTYVHDAVSSRLFLYQPSSDGSAVLDVVRANGLFGGGCATELKIDGRVVAQFQQGERASFHLVPGSHRLEARHFGACKAGSVSLTAELDAGRHPTLAIGSHGESLGWVPAGQS</sequence>
<dbReference type="AlphaFoldDB" id="H8L6C9"/>
<dbReference type="STRING" id="767434.Fraau_2442"/>
<dbReference type="KEGG" id="fau:Fraau_2442"/>
<reference evidence="2" key="1">
    <citation type="submission" date="2012-02" db="EMBL/GenBank/DDBJ databases">
        <title>The complete genome of Frateuria aurantia DSM 6220.</title>
        <authorList>
            <consortium name="US DOE Joint Genome Institute (JGI-PGF)"/>
            <person name="Lucas S."/>
            <person name="Copeland A."/>
            <person name="Lapidus A."/>
            <person name="Glavina del Rio T."/>
            <person name="Dalin E."/>
            <person name="Tice H."/>
            <person name="Bruce D."/>
            <person name="Goodwin L."/>
            <person name="Pitluck S."/>
            <person name="Peters L."/>
            <person name="Ovchinnikova G."/>
            <person name="Teshima H."/>
            <person name="Kyrpides N."/>
            <person name="Mavromatis K."/>
            <person name="Ivanova N."/>
            <person name="Brettin T."/>
            <person name="Detter J.C."/>
            <person name="Han C."/>
            <person name="Larimer F."/>
            <person name="Land M."/>
            <person name="Hauser L."/>
            <person name="Markowitz V."/>
            <person name="Cheng J.-F."/>
            <person name="Hugenholtz P."/>
            <person name="Woyke T."/>
            <person name="Wu D."/>
            <person name="Brambilla E."/>
            <person name="Klenk H.-P."/>
            <person name="Eisen J.A."/>
        </authorList>
    </citation>
    <scope>NUCLEOTIDE SEQUENCE</scope>
    <source>
        <strain evidence="2">DSM 6220</strain>
    </source>
</reference>
<organism evidence="2 3">
    <name type="scientific">Frateuria aurantia (strain ATCC 33424 / DSM 6220 / KCTC 2777 / LMG 1558 / NBRC 3245 / NCIMB 13370)</name>
    <name type="common">Acetobacter aurantius</name>
    <dbReference type="NCBI Taxonomy" id="767434"/>
    <lineage>
        <taxon>Bacteria</taxon>
        <taxon>Pseudomonadati</taxon>
        <taxon>Pseudomonadota</taxon>
        <taxon>Gammaproteobacteria</taxon>
        <taxon>Lysobacterales</taxon>
        <taxon>Rhodanobacteraceae</taxon>
        <taxon>Frateuria</taxon>
    </lineage>
</organism>
<dbReference type="EMBL" id="CP003350">
    <property type="protein sequence ID" value="AFC86806.1"/>
    <property type="molecule type" value="Genomic_DNA"/>
</dbReference>
<evidence type="ECO:0008006" key="4">
    <source>
        <dbReference type="Google" id="ProtNLM"/>
    </source>
</evidence>
<feature type="signal peptide" evidence="1">
    <location>
        <begin position="1"/>
        <end position="23"/>
    </location>
</feature>
<dbReference type="Proteomes" id="UP000005234">
    <property type="component" value="Chromosome"/>
</dbReference>
<accession>H8L6C9</accession>
<evidence type="ECO:0000313" key="3">
    <source>
        <dbReference type="Proteomes" id="UP000005234"/>
    </source>
</evidence>
<evidence type="ECO:0000256" key="1">
    <source>
        <dbReference type="SAM" id="SignalP"/>
    </source>
</evidence>
<keyword evidence="3" id="KW-1185">Reference proteome</keyword>
<dbReference type="PROSITE" id="PS51257">
    <property type="entry name" value="PROKAR_LIPOPROTEIN"/>
    <property type="match status" value="1"/>
</dbReference>
<name>H8L6C9_FRAAD</name>
<keyword evidence="1" id="KW-0732">Signal</keyword>
<dbReference type="eggNOG" id="ENOG5031YF4">
    <property type="taxonomic scope" value="Bacteria"/>
</dbReference>
<protein>
    <recommendedName>
        <fullName evidence="4">DUF2846 domain-containing protein</fullName>
    </recommendedName>
</protein>
<gene>
    <name evidence="2" type="ordered locus">Fraau_2442</name>
</gene>
<evidence type="ECO:0000313" key="2">
    <source>
        <dbReference type="EMBL" id="AFC86806.1"/>
    </source>
</evidence>
<proteinExistence type="predicted"/>
<feature type="chain" id="PRO_5003613514" description="DUF2846 domain-containing protein" evidence="1">
    <location>
        <begin position="24"/>
        <end position="135"/>
    </location>
</feature>